<dbReference type="Proteomes" id="UP000237347">
    <property type="component" value="Unassembled WGS sequence"/>
</dbReference>
<name>A0AAW0K5X7_QUESU</name>
<protein>
    <submittedName>
        <fullName evidence="2">Uncharacterized protein</fullName>
    </submittedName>
</protein>
<proteinExistence type="predicted"/>
<evidence type="ECO:0000313" key="2">
    <source>
        <dbReference type="EMBL" id="KAK7834173.1"/>
    </source>
</evidence>
<feature type="signal peptide" evidence="1">
    <location>
        <begin position="1"/>
        <end position="15"/>
    </location>
</feature>
<sequence length="59" mass="6515">MWRIGRWCWWSSASAFWGGDPVPLMATQIQMMLAMWGPIGSTFPSNCAPSKDALPNRGG</sequence>
<evidence type="ECO:0000313" key="3">
    <source>
        <dbReference type="Proteomes" id="UP000237347"/>
    </source>
</evidence>
<keyword evidence="3" id="KW-1185">Reference proteome</keyword>
<evidence type="ECO:0000256" key="1">
    <source>
        <dbReference type="SAM" id="SignalP"/>
    </source>
</evidence>
<comment type="caution">
    <text evidence="2">The sequence shown here is derived from an EMBL/GenBank/DDBJ whole genome shotgun (WGS) entry which is preliminary data.</text>
</comment>
<organism evidence="2 3">
    <name type="scientific">Quercus suber</name>
    <name type="common">Cork oak</name>
    <dbReference type="NCBI Taxonomy" id="58331"/>
    <lineage>
        <taxon>Eukaryota</taxon>
        <taxon>Viridiplantae</taxon>
        <taxon>Streptophyta</taxon>
        <taxon>Embryophyta</taxon>
        <taxon>Tracheophyta</taxon>
        <taxon>Spermatophyta</taxon>
        <taxon>Magnoliopsida</taxon>
        <taxon>eudicotyledons</taxon>
        <taxon>Gunneridae</taxon>
        <taxon>Pentapetalae</taxon>
        <taxon>rosids</taxon>
        <taxon>fabids</taxon>
        <taxon>Fagales</taxon>
        <taxon>Fagaceae</taxon>
        <taxon>Quercus</taxon>
    </lineage>
</organism>
<keyword evidence="1" id="KW-0732">Signal</keyword>
<gene>
    <name evidence="2" type="ORF">CFP56_024875</name>
</gene>
<dbReference type="AlphaFoldDB" id="A0AAW0K5X7"/>
<feature type="chain" id="PRO_5043732255" evidence="1">
    <location>
        <begin position="16"/>
        <end position="59"/>
    </location>
</feature>
<accession>A0AAW0K5X7</accession>
<dbReference type="EMBL" id="PKMF04000392">
    <property type="protein sequence ID" value="KAK7834173.1"/>
    <property type="molecule type" value="Genomic_DNA"/>
</dbReference>
<reference evidence="2 3" key="1">
    <citation type="journal article" date="2018" name="Sci. Data">
        <title>The draft genome sequence of cork oak.</title>
        <authorList>
            <person name="Ramos A.M."/>
            <person name="Usie A."/>
            <person name="Barbosa P."/>
            <person name="Barros P.M."/>
            <person name="Capote T."/>
            <person name="Chaves I."/>
            <person name="Simoes F."/>
            <person name="Abreu I."/>
            <person name="Carrasquinho I."/>
            <person name="Faro C."/>
            <person name="Guimaraes J.B."/>
            <person name="Mendonca D."/>
            <person name="Nobrega F."/>
            <person name="Rodrigues L."/>
            <person name="Saibo N.J.M."/>
            <person name="Varela M.C."/>
            <person name="Egas C."/>
            <person name="Matos J."/>
            <person name="Miguel C.M."/>
            <person name="Oliveira M.M."/>
            <person name="Ricardo C.P."/>
            <person name="Goncalves S."/>
        </authorList>
    </citation>
    <scope>NUCLEOTIDE SEQUENCE [LARGE SCALE GENOMIC DNA]</scope>
    <source>
        <strain evidence="3">cv. HL8</strain>
    </source>
</reference>